<feature type="compositionally biased region" description="Polar residues" evidence="1">
    <location>
        <begin position="25"/>
        <end position="54"/>
    </location>
</feature>
<comment type="caution">
    <text evidence="2">The sequence shown here is derived from an EMBL/GenBank/DDBJ whole genome shotgun (WGS) entry which is preliminary data.</text>
</comment>
<evidence type="ECO:0000313" key="3">
    <source>
        <dbReference type="Proteomes" id="UP000663845"/>
    </source>
</evidence>
<proteinExistence type="predicted"/>
<organism evidence="2 3">
    <name type="scientific">Adineta steineri</name>
    <dbReference type="NCBI Taxonomy" id="433720"/>
    <lineage>
        <taxon>Eukaryota</taxon>
        <taxon>Metazoa</taxon>
        <taxon>Spiralia</taxon>
        <taxon>Gnathifera</taxon>
        <taxon>Rotifera</taxon>
        <taxon>Eurotatoria</taxon>
        <taxon>Bdelloidea</taxon>
        <taxon>Adinetida</taxon>
        <taxon>Adinetidae</taxon>
        <taxon>Adineta</taxon>
    </lineage>
</organism>
<dbReference type="AlphaFoldDB" id="A0A815X1C7"/>
<dbReference type="EMBL" id="CAJNOG010005386">
    <property type="protein sequence ID" value="CAF1550703.1"/>
    <property type="molecule type" value="Genomic_DNA"/>
</dbReference>
<reference evidence="2" key="1">
    <citation type="submission" date="2021-02" db="EMBL/GenBank/DDBJ databases">
        <authorList>
            <person name="Nowell W R."/>
        </authorList>
    </citation>
    <scope>NUCLEOTIDE SEQUENCE</scope>
</reference>
<name>A0A815X1C7_9BILA</name>
<feature type="non-terminal residue" evidence="2">
    <location>
        <position position="1"/>
    </location>
</feature>
<dbReference type="Proteomes" id="UP000663845">
    <property type="component" value="Unassembled WGS sequence"/>
</dbReference>
<evidence type="ECO:0000313" key="2">
    <source>
        <dbReference type="EMBL" id="CAF1550703.1"/>
    </source>
</evidence>
<evidence type="ECO:0000256" key="1">
    <source>
        <dbReference type="SAM" id="MobiDB-lite"/>
    </source>
</evidence>
<sequence length="113" mass="11966">MLGQQAGLSLPPPPMPRNGTPASMVKNSAGQTRHSLPASSMSNASKLSHDTGSSGLDMPLMATKKRGPGRPPKSQMLFDPHQILQTTQRLNSPTNNNFPPTMVSSNSFNLNAA</sequence>
<protein>
    <submittedName>
        <fullName evidence="2">Uncharacterized protein</fullName>
    </submittedName>
</protein>
<accession>A0A815X1C7</accession>
<feature type="region of interest" description="Disordered" evidence="1">
    <location>
        <begin position="1"/>
        <end position="76"/>
    </location>
</feature>
<gene>
    <name evidence="2" type="ORF">JYZ213_LOCUS46287</name>
</gene>
<feature type="region of interest" description="Disordered" evidence="1">
    <location>
        <begin position="89"/>
        <end position="113"/>
    </location>
</feature>